<feature type="region of interest" description="Disordered" evidence="8">
    <location>
        <begin position="257"/>
        <end position="549"/>
    </location>
</feature>
<dbReference type="PANTHER" id="PTHR32235">
    <property type="entry name" value="NON-HOMOLOGOUS END-JOINING FACTOR 1"/>
    <property type="match status" value="1"/>
</dbReference>
<feature type="compositionally biased region" description="Polar residues" evidence="8">
    <location>
        <begin position="309"/>
        <end position="324"/>
    </location>
</feature>
<evidence type="ECO:0000313" key="12">
    <source>
        <dbReference type="Proteomes" id="UP000631181"/>
    </source>
</evidence>
<keyword evidence="4" id="KW-0234">DNA repair</keyword>
<evidence type="ECO:0000256" key="4">
    <source>
        <dbReference type="ARBA" id="ARBA00023204"/>
    </source>
</evidence>
<dbReference type="GO" id="GO:0032807">
    <property type="term" value="C:DNA ligase IV complex"/>
    <property type="evidence" value="ECO:0007669"/>
    <property type="project" value="TreeGrafter"/>
</dbReference>
<comment type="similarity">
    <text evidence="6">Belongs to the XRCC4-XLF family. XLF subfamily.</text>
</comment>
<comment type="subcellular location">
    <subcellularLocation>
        <location evidence="1">Nucleus</location>
    </subcellularLocation>
</comment>
<feature type="compositionally biased region" description="Polar residues" evidence="8">
    <location>
        <begin position="495"/>
        <end position="505"/>
    </location>
</feature>
<dbReference type="AlphaFoldDB" id="A0A8J8W394"/>
<evidence type="ECO:0000256" key="6">
    <source>
        <dbReference type="ARBA" id="ARBA00025747"/>
    </source>
</evidence>
<evidence type="ECO:0000256" key="7">
    <source>
        <dbReference type="ARBA" id="ARBA00044529"/>
    </source>
</evidence>
<dbReference type="InterPro" id="IPR038051">
    <property type="entry name" value="XRCC4-like_N_sf"/>
</dbReference>
<sequence length="549" mass="60660">MASQWHTLTLPGENLPPLLYRYIWSRQGYSLHVTDLTYIWSEQLSREEIFNRAEETATTIDPSEDLDQFDLLLQKIDNALLGENGTLVIGGSTSEGQLHLETTTNLPPPLSPLRWDIYLKNEDASSMTKHVILPLLRGEASWESRQQSLLQQLRQKDWVLGKLFDRFEALGADLTTVFPGVAGLRASRKGHSRLEAAKYIKGVAAFDEEQWLADSETTKNFNGISHLFRELAKSTDDQGLENLHPSQKDWWNHLAKSAKPVPTPENPEDSSSSQSQPQHRQLQTNIDLDGETASESEGDEFEQQEVIPRQQTSTEKGIKSSYQANKHAGGTAAPAQPEGQKDDLTATASESEREPSLSPPSRREKTPRALSPPPSKETKTSPRASEPPTKPKKGLGVIGGRKKTPPSKPQTEPQLATPPITEPSKTGIQQDRSEDVSNVPKGKKTSRLGMIGGKLKTKPPSSPEKPSKQRDSQPTSTEQEQHGPSKPASPIADKASSTEVTAGPSTSTKEITEPPKEETDDQKAARRREELKRQLEAKSKAPAKKSRKF</sequence>
<dbReference type="Gene3D" id="2.170.210.10">
    <property type="entry name" value="DNA double-strand break repair and VJ recombination XRCC4, N-terminal"/>
    <property type="match status" value="1"/>
</dbReference>
<feature type="compositionally biased region" description="Basic and acidic residues" evidence="8">
    <location>
        <begin position="339"/>
        <end position="367"/>
    </location>
</feature>
<accession>A0A8J8W394</accession>
<dbReference type="PANTHER" id="PTHR32235:SF1">
    <property type="entry name" value="NON-HOMOLOGOUS END-JOINING FACTOR 1"/>
    <property type="match status" value="1"/>
</dbReference>
<dbReference type="Pfam" id="PF09302">
    <property type="entry name" value="XLF"/>
    <property type="match status" value="1"/>
</dbReference>
<feature type="compositionally biased region" description="Acidic residues" evidence="8">
    <location>
        <begin position="288"/>
        <end position="303"/>
    </location>
</feature>
<reference evidence="11" key="1">
    <citation type="journal article" date="2020" name="Front. Microbiol.">
        <title>Gene regulatory networks of Penicillium echinulatum 2HH and Penicillium oxalicum 114-2 inferred by a computational biology approach.</title>
        <authorList>
            <person name="Lenz A.R."/>
            <person name="Galan-Vasquez E."/>
            <person name="Balbinot E."/>
            <person name="De Abreu F.P."/>
            <person name="De Oliveira N.S."/>
            <person name="Da Rosa L.O."/>
            <person name="De Avila E Silva S."/>
            <person name="Camassola M."/>
            <person name="Dillon A.J.P."/>
            <person name="Perez-Rueda E."/>
        </authorList>
    </citation>
    <scope>NUCLEOTIDE SEQUENCE</scope>
    <source>
        <strain evidence="11">S1M29</strain>
    </source>
</reference>
<feature type="compositionally biased region" description="Basic and acidic residues" evidence="8">
    <location>
        <begin position="510"/>
        <end position="539"/>
    </location>
</feature>
<dbReference type="InterPro" id="IPR053829">
    <property type="entry name" value="XLF-like_CC"/>
</dbReference>
<proteinExistence type="inferred from homology"/>
<dbReference type="InterPro" id="IPR052287">
    <property type="entry name" value="NHEJ_factor"/>
</dbReference>
<feature type="compositionally biased region" description="Low complexity" evidence="8">
    <location>
        <begin position="270"/>
        <end position="283"/>
    </location>
</feature>
<organism evidence="11 12">
    <name type="scientific">Penicillium ucsense</name>
    <dbReference type="NCBI Taxonomy" id="2839758"/>
    <lineage>
        <taxon>Eukaryota</taxon>
        <taxon>Fungi</taxon>
        <taxon>Dikarya</taxon>
        <taxon>Ascomycota</taxon>
        <taxon>Pezizomycotina</taxon>
        <taxon>Eurotiomycetes</taxon>
        <taxon>Eurotiomycetidae</taxon>
        <taxon>Eurotiales</taxon>
        <taxon>Aspergillaceae</taxon>
        <taxon>Penicillium</taxon>
    </lineage>
</organism>
<dbReference type="InterPro" id="IPR015381">
    <property type="entry name" value="XLF-like_N"/>
</dbReference>
<evidence type="ECO:0000313" key="11">
    <source>
        <dbReference type="EMBL" id="KAF7715001.1"/>
    </source>
</evidence>
<dbReference type="GO" id="GO:0045027">
    <property type="term" value="F:DNA end binding"/>
    <property type="evidence" value="ECO:0007669"/>
    <property type="project" value="TreeGrafter"/>
</dbReference>
<dbReference type="GO" id="GO:0006303">
    <property type="term" value="P:double-strand break repair via nonhomologous end joining"/>
    <property type="evidence" value="ECO:0007669"/>
    <property type="project" value="TreeGrafter"/>
</dbReference>
<dbReference type="Proteomes" id="UP000631181">
    <property type="component" value="Unassembled WGS sequence"/>
</dbReference>
<feature type="domain" description="XLF-like N-terminal" evidence="9">
    <location>
        <begin position="5"/>
        <end position="120"/>
    </location>
</feature>
<evidence type="ECO:0000259" key="9">
    <source>
        <dbReference type="Pfam" id="PF09302"/>
    </source>
</evidence>
<keyword evidence="12" id="KW-1185">Reference proteome</keyword>
<evidence type="ECO:0000256" key="5">
    <source>
        <dbReference type="ARBA" id="ARBA00023242"/>
    </source>
</evidence>
<evidence type="ECO:0000256" key="1">
    <source>
        <dbReference type="ARBA" id="ARBA00004123"/>
    </source>
</evidence>
<keyword evidence="5" id="KW-0539">Nucleus</keyword>
<dbReference type="Pfam" id="PF21928">
    <property type="entry name" value="XLF_CC"/>
    <property type="match status" value="1"/>
</dbReference>
<evidence type="ECO:0000256" key="2">
    <source>
        <dbReference type="ARBA" id="ARBA00022763"/>
    </source>
</evidence>
<evidence type="ECO:0000256" key="8">
    <source>
        <dbReference type="SAM" id="MobiDB-lite"/>
    </source>
</evidence>
<dbReference type="EMBL" id="WIWV01000069">
    <property type="protein sequence ID" value="KAF7715001.1"/>
    <property type="molecule type" value="Genomic_DNA"/>
</dbReference>
<keyword evidence="3" id="KW-0238">DNA-binding</keyword>
<gene>
    <name evidence="11" type="ORF">PECM_007446</name>
</gene>
<comment type="caution">
    <text evidence="11">The sequence shown here is derived from an EMBL/GenBank/DDBJ whole genome shotgun (WGS) entry which is preliminary data.</text>
</comment>
<name>A0A8J8W394_9EURO</name>
<feature type="domain" description="XLF-like coiled-coil region" evidence="10">
    <location>
        <begin position="124"/>
        <end position="175"/>
    </location>
</feature>
<evidence type="ECO:0000259" key="10">
    <source>
        <dbReference type="Pfam" id="PF21928"/>
    </source>
</evidence>
<keyword evidence="2" id="KW-0227">DNA damage</keyword>
<dbReference type="OrthoDB" id="2155935at2759"/>
<dbReference type="CDD" id="cd22285">
    <property type="entry name" value="HD_XLF_N"/>
    <property type="match status" value="1"/>
</dbReference>
<evidence type="ECO:0000256" key="3">
    <source>
        <dbReference type="ARBA" id="ARBA00023125"/>
    </source>
</evidence>
<protein>
    <recommendedName>
        <fullName evidence="7">Non-homologous end-joining factor 1</fullName>
    </recommendedName>
</protein>